<evidence type="ECO:0000313" key="1">
    <source>
        <dbReference type="EMBL" id="TYI03284.1"/>
    </source>
</evidence>
<reference evidence="1 2" key="1">
    <citation type="submission" date="2019-07" db="EMBL/GenBank/DDBJ databases">
        <title>WGS assembly of Gossypium tomentosum.</title>
        <authorList>
            <person name="Chen Z.J."/>
            <person name="Sreedasyam A."/>
            <person name="Ando A."/>
            <person name="Song Q."/>
            <person name="De L."/>
            <person name="Hulse-Kemp A."/>
            <person name="Ding M."/>
            <person name="Ye W."/>
            <person name="Kirkbride R."/>
            <person name="Jenkins J."/>
            <person name="Plott C."/>
            <person name="Lovell J."/>
            <person name="Lin Y.-M."/>
            <person name="Vaughn R."/>
            <person name="Liu B."/>
            <person name="Li W."/>
            <person name="Simpson S."/>
            <person name="Scheffler B."/>
            <person name="Saski C."/>
            <person name="Grover C."/>
            <person name="Hu G."/>
            <person name="Conover J."/>
            <person name="Carlson J."/>
            <person name="Shu S."/>
            <person name="Boston L."/>
            <person name="Williams M."/>
            <person name="Peterson D."/>
            <person name="Mcgee K."/>
            <person name="Jones D."/>
            <person name="Wendel J."/>
            <person name="Stelly D."/>
            <person name="Grimwood J."/>
            <person name="Schmutz J."/>
        </authorList>
    </citation>
    <scope>NUCLEOTIDE SEQUENCE [LARGE SCALE GENOMIC DNA]</scope>
    <source>
        <strain evidence="1">7179.01</strain>
    </source>
</reference>
<sequence length="86" mass="9678">MKCSHAHLNIPGLVEALLSRRQTTFSQLFNTKFSRPIRLSIEDGNSFTSVPFKLSSLNRSMMSKISGKASNLEQPLTSNFSRDFNL</sequence>
<name>A0A5D2NJP3_GOSTO</name>
<evidence type="ECO:0000313" key="2">
    <source>
        <dbReference type="Proteomes" id="UP000322667"/>
    </source>
</evidence>
<dbReference type="EMBL" id="CM017620">
    <property type="protein sequence ID" value="TYI03284.1"/>
    <property type="molecule type" value="Genomic_DNA"/>
</dbReference>
<dbReference type="Proteomes" id="UP000322667">
    <property type="component" value="Chromosome A11"/>
</dbReference>
<organism evidence="1 2">
    <name type="scientific">Gossypium tomentosum</name>
    <name type="common">Hawaiian cotton</name>
    <name type="synonym">Gossypium sandvicense</name>
    <dbReference type="NCBI Taxonomy" id="34277"/>
    <lineage>
        <taxon>Eukaryota</taxon>
        <taxon>Viridiplantae</taxon>
        <taxon>Streptophyta</taxon>
        <taxon>Embryophyta</taxon>
        <taxon>Tracheophyta</taxon>
        <taxon>Spermatophyta</taxon>
        <taxon>Magnoliopsida</taxon>
        <taxon>eudicotyledons</taxon>
        <taxon>Gunneridae</taxon>
        <taxon>Pentapetalae</taxon>
        <taxon>rosids</taxon>
        <taxon>malvids</taxon>
        <taxon>Malvales</taxon>
        <taxon>Malvaceae</taxon>
        <taxon>Malvoideae</taxon>
        <taxon>Gossypium</taxon>
    </lineage>
</organism>
<proteinExistence type="predicted"/>
<accession>A0A5D2NJP3</accession>
<gene>
    <name evidence="1" type="ORF">ES332_A11G327200v1</name>
</gene>
<protein>
    <submittedName>
        <fullName evidence="1">Uncharacterized protein</fullName>
    </submittedName>
</protein>
<keyword evidence="2" id="KW-1185">Reference proteome</keyword>
<dbReference type="AlphaFoldDB" id="A0A5D2NJP3"/>